<accession>A0ABW5NPJ4</accession>
<dbReference type="InterPro" id="IPR038726">
    <property type="entry name" value="PDDEXK_AddAB-type"/>
</dbReference>
<dbReference type="SUPFAM" id="SSF52540">
    <property type="entry name" value="P-loop containing nucleoside triphosphate hydrolases"/>
    <property type="match status" value="1"/>
</dbReference>
<dbReference type="Gene3D" id="3.90.320.10">
    <property type="match status" value="1"/>
</dbReference>
<dbReference type="InterPro" id="IPR027417">
    <property type="entry name" value="P-loop_NTPase"/>
</dbReference>
<dbReference type="Pfam" id="PF12705">
    <property type="entry name" value="PDDEXK_1"/>
    <property type="match status" value="1"/>
</dbReference>
<evidence type="ECO:0000313" key="3">
    <source>
        <dbReference type="Proteomes" id="UP001597393"/>
    </source>
</evidence>
<organism evidence="2 3">
    <name type="scientific">Sphingobacterium corticis</name>
    <dbReference type="NCBI Taxonomy" id="1812823"/>
    <lineage>
        <taxon>Bacteria</taxon>
        <taxon>Pseudomonadati</taxon>
        <taxon>Bacteroidota</taxon>
        <taxon>Sphingobacteriia</taxon>
        <taxon>Sphingobacteriales</taxon>
        <taxon>Sphingobacteriaceae</taxon>
        <taxon>Sphingobacterium</taxon>
    </lineage>
</organism>
<keyword evidence="3" id="KW-1185">Reference proteome</keyword>
<dbReference type="EMBL" id="JBHUMA010000007">
    <property type="protein sequence ID" value="MFD2599918.1"/>
    <property type="molecule type" value="Genomic_DNA"/>
</dbReference>
<dbReference type="RefSeq" id="WP_380870058.1">
    <property type="nucleotide sequence ID" value="NZ_JBHUMA010000007.1"/>
</dbReference>
<evidence type="ECO:0000259" key="1">
    <source>
        <dbReference type="Pfam" id="PF12705"/>
    </source>
</evidence>
<dbReference type="Proteomes" id="UP001597393">
    <property type="component" value="Unassembled WGS sequence"/>
</dbReference>
<evidence type="ECO:0000313" key="2">
    <source>
        <dbReference type="EMBL" id="MFD2599918.1"/>
    </source>
</evidence>
<comment type="caution">
    <text evidence="2">The sequence shown here is derived from an EMBL/GenBank/DDBJ whole genome shotgun (WGS) entry which is preliminary data.</text>
</comment>
<protein>
    <submittedName>
        <fullName evidence="2">PD-(D/E)XK nuclease family protein</fullName>
    </submittedName>
</protein>
<reference evidence="3" key="1">
    <citation type="journal article" date="2019" name="Int. J. Syst. Evol. Microbiol.">
        <title>The Global Catalogue of Microorganisms (GCM) 10K type strain sequencing project: providing services to taxonomists for standard genome sequencing and annotation.</title>
        <authorList>
            <consortium name="The Broad Institute Genomics Platform"/>
            <consortium name="The Broad Institute Genome Sequencing Center for Infectious Disease"/>
            <person name="Wu L."/>
            <person name="Ma J."/>
        </authorList>
    </citation>
    <scope>NUCLEOTIDE SEQUENCE [LARGE SCALE GENOMIC DNA]</scope>
    <source>
        <strain evidence="3">KCTC 42248</strain>
    </source>
</reference>
<sequence length="975" mass="112942">MQAFLHLVAEDIKQRFGQDLSEIAIVFNNKRPITYLKKHLSEVYKQAIWSPQFFTIQEFVKQATTRGEASALRQFFYLYELHNEMVKQEGGEPESPEEFYPIAEIILSDFSQLDYELVAVDQIYTELYDTTKIDLEFQHLTAEQQAYIRQFWQSFSMSGHTGVQQRFLKLWKRLPQLYRRFKERLANENLTNYAMLYRDLAENDKHSSDIVSAYKQVIFVGFNALNRAEATLFKRWQDEGKALFYFDADSYYLDDNMQEAGLFIRRNIFQTGLVNALGETPNLIGNRTDQVHVYASLGKVAQAKLVHDLLLENEHEGKTSAILLADESLLVPLLQSLPALQINITTGFPLLQSPLFGLLDLWLHVQEEVSWRKKEKLPYPMIESFLSHPMVRLAQEQRESIQKDVVDKQLFEVRLDILSISSSTVPTFFQPTANSAALIPNMMALLEALQQTSSGEGILPQIDQTLLFETRRVLQQLLLGMDQIGPLNIPFQIGLIRKALAPISAAIEGDPLKGIQIMGLLESRSLNFDHVYILGANEGILPKTSNSATFLPDNLRRAYGLPILANQDALSAYIFYRHFQHSESIHLFYNSVVNESSSGEESRFIKQLAFESQFQFVHRTQQQAISFVDKEPELVIEKTGKVWDTLYNSYLRDRSSHISATGLTTYLQSPLQFFLRHIAGIKEPPSVSQEFEINNLGTIIHEVMERIFTPFHHLETFTSTKVLGENIPKIEAMVVQEIGRQYHTEYKNANELNSLQRIMLQIASAYIKVYVEHDMEHYKMFRIIELENSEDYYLDFPITVQGKTEYIKIYGIIDRVDEVVTHDDEIKTRIVDYKTGADKVEFKKARNKDDEETAETMFALNGTNDLHKALVQTLFYAYVFEEKTGRKELEPHLYVARRMREDGTLFYSKNEGLLEGDYLREQKSEFITFLRRTLEEIFDPSIPFRHKPDMHVYPSDPYTLFYRNSISENTDDEQE</sequence>
<gene>
    <name evidence="2" type="ORF">ACFSQ3_13250</name>
</gene>
<name>A0ABW5NPJ4_9SPHI</name>
<feature type="domain" description="PD-(D/E)XK endonuclease-like" evidence="1">
    <location>
        <begin position="657"/>
        <end position="947"/>
    </location>
</feature>
<proteinExistence type="predicted"/>
<dbReference type="InterPro" id="IPR011604">
    <property type="entry name" value="PDDEXK-like_dom_sf"/>
</dbReference>